<protein>
    <submittedName>
        <fullName evidence="1">Putative secreted protein</fullName>
    </submittedName>
</protein>
<name>A0A2M4DA36_ANODA</name>
<proteinExistence type="predicted"/>
<dbReference type="EMBL" id="GGFL01010274">
    <property type="protein sequence ID" value="MBW74452.1"/>
    <property type="molecule type" value="Transcribed_RNA"/>
</dbReference>
<accession>A0A2M4DA36</accession>
<evidence type="ECO:0000313" key="1">
    <source>
        <dbReference type="EMBL" id="MBW74452.1"/>
    </source>
</evidence>
<sequence length="66" mass="6827">MTGMLEFGRLVVVAAAACFFGISFGKSPVSMAKKSIAIPSSIQPNHQAPSQRGSELSMIGVLVGSM</sequence>
<dbReference type="AlphaFoldDB" id="A0A2M4DA36"/>
<reference evidence="1" key="1">
    <citation type="submission" date="2018-01" db="EMBL/GenBank/DDBJ databases">
        <title>An insight into the sialome of Amazonian anophelines.</title>
        <authorList>
            <person name="Ribeiro J.M."/>
            <person name="Scarpassa V."/>
            <person name="Calvo E."/>
        </authorList>
    </citation>
    <scope>NUCLEOTIDE SEQUENCE</scope>
</reference>
<organism evidence="1">
    <name type="scientific">Anopheles darlingi</name>
    <name type="common">Mosquito</name>
    <dbReference type="NCBI Taxonomy" id="43151"/>
    <lineage>
        <taxon>Eukaryota</taxon>
        <taxon>Metazoa</taxon>
        <taxon>Ecdysozoa</taxon>
        <taxon>Arthropoda</taxon>
        <taxon>Hexapoda</taxon>
        <taxon>Insecta</taxon>
        <taxon>Pterygota</taxon>
        <taxon>Neoptera</taxon>
        <taxon>Endopterygota</taxon>
        <taxon>Diptera</taxon>
        <taxon>Nematocera</taxon>
        <taxon>Culicoidea</taxon>
        <taxon>Culicidae</taxon>
        <taxon>Anophelinae</taxon>
        <taxon>Anopheles</taxon>
    </lineage>
</organism>